<keyword evidence="1" id="KW-0732">Signal</keyword>
<evidence type="ECO:0000256" key="1">
    <source>
        <dbReference type="SAM" id="SignalP"/>
    </source>
</evidence>
<gene>
    <name evidence="2" type="ORF">FHS60_000491</name>
</gene>
<dbReference type="InterPro" id="IPR026906">
    <property type="entry name" value="LRR_5"/>
</dbReference>
<comment type="caution">
    <text evidence="2">The sequence shown here is derived from an EMBL/GenBank/DDBJ whole genome shotgun (WGS) entry which is preliminary data.</text>
</comment>
<reference evidence="2 3" key="1">
    <citation type="submission" date="2020-08" db="EMBL/GenBank/DDBJ databases">
        <title>Genomic Encyclopedia of Type Strains, Phase IV (KMG-IV): sequencing the most valuable type-strain genomes for metagenomic binning, comparative biology and taxonomic classification.</title>
        <authorList>
            <person name="Goeker M."/>
        </authorList>
    </citation>
    <scope>NUCLEOTIDE SEQUENCE [LARGE SCALE GENOMIC DNA]</scope>
    <source>
        <strain evidence="2 3">DSM 22548</strain>
    </source>
</reference>
<dbReference type="RefSeq" id="WP_183694461.1">
    <property type="nucleotide sequence ID" value="NZ_JACICA010000002.1"/>
</dbReference>
<feature type="signal peptide" evidence="1">
    <location>
        <begin position="1"/>
        <end position="22"/>
    </location>
</feature>
<dbReference type="PANTHER" id="PTHR45661:SF3">
    <property type="entry name" value="IG-LIKE DOMAIN-CONTAINING PROTEIN"/>
    <property type="match status" value="1"/>
</dbReference>
<evidence type="ECO:0000313" key="3">
    <source>
        <dbReference type="Proteomes" id="UP000541425"/>
    </source>
</evidence>
<name>A0A7W5XX74_9BACT</name>
<dbReference type="SUPFAM" id="SSF52058">
    <property type="entry name" value="L domain-like"/>
    <property type="match status" value="2"/>
</dbReference>
<dbReference type="AlphaFoldDB" id="A0A7W5XX74"/>
<evidence type="ECO:0000313" key="2">
    <source>
        <dbReference type="EMBL" id="MBB3702038.1"/>
    </source>
</evidence>
<dbReference type="Pfam" id="PF13306">
    <property type="entry name" value="LRR_5"/>
    <property type="match status" value="6"/>
</dbReference>
<sequence length="1142" mass="126022">MRKLKLLLLTLLLTAIPNFLWAYTKDQIVSFDNEQTHYQVIQPDGTSGVQPTLRFLSTKNAGPLVIPETIGDNKGVTFTVVEVGSKGGYTSKKVTSVTLPNTIKELGINCFSGATKLDSINIPASVEKINPIAFGDLRTVPVFTVDPANSHFSSDANGVLYSNDKTKLWNVPTAIATKIGSDTYNVDPNVTEINRGAFPAHAELKKIVLPAGLQKVDQVYPPIATTNTLLEFEIAESNPTFKVDGGVLFDKTKKELVCYPRAKADTDYKVPDEFTSIGQYGIMNTDNITSLDLNKVVKTTSNSVYGAKKLQTITIPTGLKKDGLKEGAIVACDKINEYKVADDNPDFVAVDGVVFNKEKDKLFLYPPSKAGVTYAIPETVKEIAAQSFQAANNLTSITIPKAVEKVGTAAFRNMPNLETVTFEKPSSTTTLEQAAFRGCEKLKTVTLPATITELNDVFNGCKELETVTMPADSKLKTIKPNVFTTNKKLKTFKFEGNCDLETIEENAFANAESLESFNMPKSVTNIKRNAFSGCKKLATVTFDPEAVIAEIGEGAFADCGLHGISIPKNVTKIAKEAFRKCKDLKKIEVTKATTDIDPLAFQYCENLTDINVEKENTKYSSVDGYLLSHDKKELILFPPGKANSKFTLLPPSIETIGENSFFNCEKLTNVTIPNKVKSIGKRAFGLCKKLKVITFLCDDMIPAANINTAQNEMSFDDGTQAGDMFKNITINVRKELVNKYKDEDFYKKFKGGIKESFTIGTEEYIAMSEESVNMLSTKREDHTFVLPTSIEHNGKKYGVNLIGDYAFQHVTAKVKEVVVKKDVSYIGANAFITSDAANPVQSIFFIESAPTDEMLSTTRFELDETGTNYNEFAKTTKIYVKKSALKTYKKVWNKQVYDLTAHAYKTSEFNFIDQLDYKIPGVSIKNKYGTFAREFDVDFSDYYNEKHHSAVAAFVASTKILDGKGDYGTATKHVQMTSVDKNDGYTGSYSYVPAYTGVLLKVLDKEATDADFYYTIGEQDQQVYHVTNNVMTGVTVNPITSLTATTTDPIYVMQGGTFHKAESNINNFPIHKAYMKFSALPAGTRVVFDFDDTTTGIESIESIDTGSSNRAADVYYNLQDQRISKPQQAGLYILNGAKVIIK</sequence>
<accession>A0A7W5XX74</accession>
<proteinExistence type="predicted"/>
<dbReference type="InterPro" id="IPR032675">
    <property type="entry name" value="LRR_dom_sf"/>
</dbReference>
<feature type="chain" id="PRO_5030556880" description="Leucine-rich repeat domain-containing protein" evidence="1">
    <location>
        <begin position="23"/>
        <end position="1142"/>
    </location>
</feature>
<protein>
    <recommendedName>
        <fullName evidence="4">Leucine-rich repeat domain-containing protein</fullName>
    </recommendedName>
</protein>
<dbReference type="EMBL" id="JACICA010000002">
    <property type="protein sequence ID" value="MBB3702038.1"/>
    <property type="molecule type" value="Genomic_DNA"/>
</dbReference>
<evidence type="ECO:0008006" key="4">
    <source>
        <dbReference type="Google" id="ProtNLM"/>
    </source>
</evidence>
<dbReference type="PANTHER" id="PTHR45661">
    <property type="entry name" value="SURFACE ANTIGEN"/>
    <property type="match status" value="1"/>
</dbReference>
<dbReference type="Proteomes" id="UP000541425">
    <property type="component" value="Unassembled WGS sequence"/>
</dbReference>
<organism evidence="2 3">
    <name type="scientific">Alloprevotella rava</name>
    <dbReference type="NCBI Taxonomy" id="671218"/>
    <lineage>
        <taxon>Bacteria</taxon>
        <taxon>Pseudomonadati</taxon>
        <taxon>Bacteroidota</taxon>
        <taxon>Bacteroidia</taxon>
        <taxon>Bacteroidales</taxon>
        <taxon>Prevotellaceae</taxon>
        <taxon>Alloprevotella</taxon>
    </lineage>
</organism>
<dbReference type="InterPro" id="IPR053139">
    <property type="entry name" value="Surface_bspA-like"/>
</dbReference>
<dbReference type="Gene3D" id="3.80.10.10">
    <property type="entry name" value="Ribonuclease Inhibitor"/>
    <property type="match status" value="5"/>
</dbReference>